<keyword evidence="4" id="KW-1185">Reference proteome</keyword>
<dbReference type="PANTHER" id="PTHR12452:SF0">
    <property type="entry name" value="THIOREDOXIN DOMAIN-CONTAINING PROTEIN 17"/>
    <property type="match status" value="1"/>
</dbReference>
<gene>
    <name evidence="3" type="ORF">BJX68DRAFT_224194</name>
</gene>
<dbReference type="Proteomes" id="UP001610444">
    <property type="component" value="Unassembled WGS sequence"/>
</dbReference>
<proteinExistence type="inferred from homology"/>
<reference evidence="3 4" key="1">
    <citation type="submission" date="2024-07" db="EMBL/GenBank/DDBJ databases">
        <title>Section-level genome sequencing and comparative genomics of Aspergillus sections Usti and Cavernicolus.</title>
        <authorList>
            <consortium name="Lawrence Berkeley National Laboratory"/>
            <person name="Nybo J.L."/>
            <person name="Vesth T.C."/>
            <person name="Theobald S."/>
            <person name="Frisvad J.C."/>
            <person name="Larsen T.O."/>
            <person name="Kjaerboelling I."/>
            <person name="Rothschild-Mancinelli K."/>
            <person name="Lyhne E.K."/>
            <person name="Kogle M.E."/>
            <person name="Barry K."/>
            <person name="Clum A."/>
            <person name="Na H."/>
            <person name="Ledsgaard L."/>
            <person name="Lin J."/>
            <person name="Lipzen A."/>
            <person name="Kuo A."/>
            <person name="Riley R."/>
            <person name="Mondo S."/>
            <person name="LaButti K."/>
            <person name="Haridas S."/>
            <person name="Pangalinan J."/>
            <person name="Salamov A.A."/>
            <person name="Simmons B.A."/>
            <person name="Magnuson J.K."/>
            <person name="Chen J."/>
            <person name="Drula E."/>
            <person name="Henrissat B."/>
            <person name="Wiebenga A."/>
            <person name="Lubbers R.J."/>
            <person name="Gomes A.C."/>
            <person name="Macurrencykelacurrency M.R."/>
            <person name="Stajich J."/>
            <person name="Grigoriev I.V."/>
            <person name="Mortensen U.H."/>
            <person name="De vries R.P."/>
            <person name="Baker S.E."/>
            <person name="Andersen M.R."/>
        </authorList>
    </citation>
    <scope>NUCLEOTIDE SEQUENCE [LARGE SCALE GENOMIC DNA]</scope>
    <source>
        <strain evidence="3 4">CBS 756.74</strain>
    </source>
</reference>
<name>A0ABR4L661_9EURO</name>
<evidence type="ECO:0000259" key="2">
    <source>
        <dbReference type="Pfam" id="PF06110"/>
    </source>
</evidence>
<dbReference type="SUPFAM" id="SSF52833">
    <property type="entry name" value="Thioredoxin-like"/>
    <property type="match status" value="1"/>
</dbReference>
<organism evidence="3 4">
    <name type="scientific">Aspergillus pseudodeflectus</name>
    <dbReference type="NCBI Taxonomy" id="176178"/>
    <lineage>
        <taxon>Eukaryota</taxon>
        <taxon>Fungi</taxon>
        <taxon>Dikarya</taxon>
        <taxon>Ascomycota</taxon>
        <taxon>Pezizomycotina</taxon>
        <taxon>Eurotiomycetes</taxon>
        <taxon>Eurotiomycetidae</taxon>
        <taxon>Eurotiales</taxon>
        <taxon>Aspergillaceae</taxon>
        <taxon>Aspergillus</taxon>
        <taxon>Aspergillus subgen. Nidulantes</taxon>
    </lineage>
</organism>
<comment type="similarity">
    <text evidence="1">Belongs to the thioredoxin family.</text>
</comment>
<dbReference type="InterPro" id="IPR045108">
    <property type="entry name" value="TXNDC17-like"/>
</dbReference>
<dbReference type="Pfam" id="PF06110">
    <property type="entry name" value="TXD17-like_Trx"/>
    <property type="match status" value="1"/>
</dbReference>
<dbReference type="GeneID" id="98153393"/>
<dbReference type="InterPro" id="IPR010357">
    <property type="entry name" value="TXNDC17_dom"/>
</dbReference>
<evidence type="ECO:0000313" key="4">
    <source>
        <dbReference type="Proteomes" id="UP001610444"/>
    </source>
</evidence>
<dbReference type="EMBL" id="JBFXLR010000002">
    <property type="protein sequence ID" value="KAL2860030.1"/>
    <property type="molecule type" value="Genomic_DNA"/>
</dbReference>
<dbReference type="RefSeq" id="XP_070904721.1">
    <property type="nucleotide sequence ID" value="XM_071038229.1"/>
</dbReference>
<feature type="domain" description="Thioredoxin" evidence="2">
    <location>
        <begin position="23"/>
        <end position="101"/>
    </location>
</feature>
<evidence type="ECO:0000313" key="3">
    <source>
        <dbReference type="EMBL" id="KAL2860030.1"/>
    </source>
</evidence>
<dbReference type="Gene3D" id="3.40.30.10">
    <property type="entry name" value="Glutaredoxin"/>
    <property type="match status" value="1"/>
</dbReference>
<accession>A0ABR4L661</accession>
<sequence length="133" mass="14572">MPIITDFRLPASTATLNLPTPPNTPFFVAFLASVDPNTGKPWCPDVVAALPVLHETFSGEHAPVVAFVGVGQKLEWKDLSNDFRTKWKLSAVPSLVRFETVDGEVTEVGRLVEGEILDRARLGKFVSGREARI</sequence>
<evidence type="ECO:0000256" key="1">
    <source>
        <dbReference type="ARBA" id="ARBA00008987"/>
    </source>
</evidence>
<dbReference type="InterPro" id="IPR036249">
    <property type="entry name" value="Thioredoxin-like_sf"/>
</dbReference>
<protein>
    <recommendedName>
        <fullName evidence="2">Thioredoxin domain-containing protein</fullName>
    </recommendedName>
</protein>
<dbReference type="PANTHER" id="PTHR12452">
    <property type="entry name" value="42-9-9 PROTEIN-RELATED"/>
    <property type="match status" value="1"/>
</dbReference>
<comment type="caution">
    <text evidence="3">The sequence shown here is derived from an EMBL/GenBank/DDBJ whole genome shotgun (WGS) entry which is preliminary data.</text>
</comment>